<sequence length="45" mass="4569">MHLLHSARAHLARCVEDDVASGLLAATCLVTGATISAGLLVQLVA</sequence>
<accession>A0ABT8TS99</accession>
<keyword evidence="1" id="KW-0812">Transmembrane</keyword>
<organism evidence="2 3">
    <name type="scientific">Nocardioides cremeus</name>
    <dbReference type="NCBI Taxonomy" id="3058044"/>
    <lineage>
        <taxon>Bacteria</taxon>
        <taxon>Bacillati</taxon>
        <taxon>Actinomycetota</taxon>
        <taxon>Actinomycetes</taxon>
        <taxon>Propionibacteriales</taxon>
        <taxon>Nocardioidaceae</taxon>
        <taxon>Nocardioides</taxon>
    </lineage>
</organism>
<evidence type="ECO:0000313" key="3">
    <source>
        <dbReference type="Proteomes" id="UP001168363"/>
    </source>
</evidence>
<evidence type="ECO:0000313" key="2">
    <source>
        <dbReference type="EMBL" id="MDO3396833.1"/>
    </source>
</evidence>
<reference evidence="2" key="1">
    <citation type="submission" date="2023-06" db="EMBL/GenBank/DDBJ databases">
        <title>Genome sequence of Nocardioides sp. SOB44.</title>
        <authorList>
            <person name="Zhang G."/>
        </authorList>
    </citation>
    <scope>NUCLEOTIDE SEQUENCE</scope>
    <source>
        <strain evidence="2">SOB44</strain>
    </source>
</reference>
<feature type="transmembrane region" description="Helical" evidence="1">
    <location>
        <begin position="20"/>
        <end position="41"/>
    </location>
</feature>
<proteinExistence type="predicted"/>
<comment type="caution">
    <text evidence="2">The sequence shown here is derived from an EMBL/GenBank/DDBJ whole genome shotgun (WGS) entry which is preliminary data.</text>
</comment>
<dbReference type="RefSeq" id="WP_302709025.1">
    <property type="nucleotide sequence ID" value="NZ_JAULSC010000014.1"/>
</dbReference>
<dbReference type="EMBL" id="JAULSC010000014">
    <property type="protein sequence ID" value="MDO3396833.1"/>
    <property type="molecule type" value="Genomic_DNA"/>
</dbReference>
<dbReference type="Proteomes" id="UP001168363">
    <property type="component" value="Unassembled WGS sequence"/>
</dbReference>
<keyword evidence="3" id="KW-1185">Reference proteome</keyword>
<name>A0ABT8TS99_9ACTN</name>
<keyword evidence="1" id="KW-0472">Membrane</keyword>
<gene>
    <name evidence="2" type="ORF">QWJ41_13975</name>
</gene>
<evidence type="ECO:0000256" key="1">
    <source>
        <dbReference type="SAM" id="Phobius"/>
    </source>
</evidence>
<keyword evidence="1" id="KW-1133">Transmembrane helix</keyword>
<protein>
    <submittedName>
        <fullName evidence="2">Uncharacterized protein</fullName>
    </submittedName>
</protein>